<dbReference type="Proteomes" id="UP000297280">
    <property type="component" value="Unassembled WGS sequence"/>
</dbReference>
<reference evidence="1 2" key="1">
    <citation type="submission" date="2017-12" db="EMBL/GenBank/DDBJ databases">
        <title>Comparative genomics of Botrytis spp.</title>
        <authorList>
            <person name="Valero-Jimenez C.A."/>
            <person name="Tapia P."/>
            <person name="Veloso J."/>
            <person name="Silva-Moreno E."/>
            <person name="Staats M."/>
            <person name="Valdes J.H."/>
            <person name="Van Kan J.A.L."/>
        </authorList>
    </citation>
    <scope>NUCLEOTIDE SEQUENCE [LARGE SCALE GENOMIC DNA]</scope>
    <source>
        <strain evidence="1 2">MUCL3349</strain>
    </source>
</reference>
<gene>
    <name evidence="1" type="ORF">BPOR_0144g00120</name>
</gene>
<dbReference type="InterPro" id="IPR011333">
    <property type="entry name" value="SKP1/BTB/POZ_sf"/>
</dbReference>
<protein>
    <recommendedName>
        <fullName evidence="3">BTB domain-containing protein</fullName>
    </recommendedName>
</protein>
<sequence length="395" mass="44797">MAISSSANIIVDPGGDLVLLLNPTIRNSSKSDSSSSANPVATGSKMIRSLQGEISETSQHEPTPIYSDHILVSSKHMSLASPIFKAMLQGGFREAITLKEIGRLEVPLPDDHPAAMKILINMIHGRMNSIPLRIDLKLFTWIAILVDKYRCAEVIGPYPSIWKMDLQDWTNSSSDVARWLCIAWQFELHEEFLRATKLIQLQSTCDLETTIAKLRYNLPIPKKVTDKIEMCRQEGIRKAVKFLENFITMYQKSDNRCTARTIPEIEYKDTTRRDLYGSYGYPRRPIDDQSKQISFLNYDEVVSYRRDCDSMLLGSLTKSLIEHGLFPLPPSPYTSWSIKYLRQRIELLEASSLCSRLLETSVVRHDVIDGLKKSVRTISVLGLTLKDGKKLVSNK</sequence>
<keyword evidence="2" id="KW-1185">Reference proteome</keyword>
<evidence type="ECO:0000313" key="1">
    <source>
        <dbReference type="EMBL" id="TGO88742.1"/>
    </source>
</evidence>
<name>A0A4Z1KW22_9HELO</name>
<dbReference type="Gene3D" id="3.30.710.10">
    <property type="entry name" value="Potassium Channel Kv1.1, Chain A"/>
    <property type="match status" value="1"/>
</dbReference>
<dbReference type="STRING" id="87229.A0A4Z1KW22"/>
<accession>A0A4Z1KW22</accession>
<evidence type="ECO:0000313" key="2">
    <source>
        <dbReference type="Proteomes" id="UP000297280"/>
    </source>
</evidence>
<proteinExistence type="predicted"/>
<organism evidence="1 2">
    <name type="scientific">Botrytis porri</name>
    <dbReference type="NCBI Taxonomy" id="87229"/>
    <lineage>
        <taxon>Eukaryota</taxon>
        <taxon>Fungi</taxon>
        <taxon>Dikarya</taxon>
        <taxon>Ascomycota</taxon>
        <taxon>Pezizomycotina</taxon>
        <taxon>Leotiomycetes</taxon>
        <taxon>Helotiales</taxon>
        <taxon>Sclerotiniaceae</taxon>
        <taxon>Botrytis</taxon>
    </lineage>
</organism>
<dbReference type="EMBL" id="PQXO01000144">
    <property type="protein sequence ID" value="TGO88742.1"/>
    <property type="molecule type" value="Genomic_DNA"/>
</dbReference>
<evidence type="ECO:0008006" key="3">
    <source>
        <dbReference type="Google" id="ProtNLM"/>
    </source>
</evidence>
<comment type="caution">
    <text evidence="1">The sequence shown here is derived from an EMBL/GenBank/DDBJ whole genome shotgun (WGS) entry which is preliminary data.</text>
</comment>
<dbReference type="OrthoDB" id="5326346at2759"/>
<dbReference type="AlphaFoldDB" id="A0A4Z1KW22"/>